<organism evidence="8 9">
    <name type="scientific">candidate division WOR-3 bacterium</name>
    <dbReference type="NCBI Taxonomy" id="2052148"/>
    <lineage>
        <taxon>Bacteria</taxon>
        <taxon>Bacteria division WOR-3</taxon>
    </lineage>
</organism>
<dbReference type="SFLD" id="SFLDG01083">
    <property type="entry name" value="Uncharacterised_Radical_SAM_Su"/>
    <property type="match status" value="1"/>
</dbReference>
<reference evidence="8 9" key="1">
    <citation type="journal article" date="2018" name="Nat. Biotechnol.">
        <title>A standardized bacterial taxonomy based on genome phylogeny substantially revises the tree of life.</title>
        <authorList>
            <person name="Parks D.H."/>
            <person name="Chuvochina M."/>
            <person name="Waite D.W."/>
            <person name="Rinke C."/>
            <person name="Skarshewski A."/>
            <person name="Chaumeil P.A."/>
            <person name="Hugenholtz P."/>
        </authorList>
    </citation>
    <scope>NUCLEOTIDE SEQUENCE [LARGE SCALE GENOMIC DNA]</scope>
    <source>
        <strain evidence="8">UBA7921</strain>
    </source>
</reference>
<keyword evidence="2" id="KW-0004">4Fe-4S</keyword>
<evidence type="ECO:0000256" key="2">
    <source>
        <dbReference type="ARBA" id="ARBA00022485"/>
    </source>
</evidence>
<dbReference type="SFLD" id="SFLDS00029">
    <property type="entry name" value="Radical_SAM"/>
    <property type="match status" value="1"/>
</dbReference>
<dbReference type="Proteomes" id="UP000262454">
    <property type="component" value="Unassembled WGS sequence"/>
</dbReference>
<dbReference type="PROSITE" id="PS51918">
    <property type="entry name" value="RADICAL_SAM"/>
    <property type="match status" value="1"/>
</dbReference>
<evidence type="ECO:0000256" key="6">
    <source>
        <dbReference type="ARBA" id="ARBA00023014"/>
    </source>
</evidence>
<dbReference type="EMBL" id="DMCX01000025">
    <property type="protein sequence ID" value="HAF07457.1"/>
    <property type="molecule type" value="Genomic_DNA"/>
</dbReference>
<evidence type="ECO:0000256" key="5">
    <source>
        <dbReference type="ARBA" id="ARBA00023004"/>
    </source>
</evidence>
<evidence type="ECO:0000313" key="9">
    <source>
        <dbReference type="Proteomes" id="UP000262454"/>
    </source>
</evidence>
<dbReference type="InterPro" id="IPR007197">
    <property type="entry name" value="rSAM"/>
</dbReference>
<sequence length="317" mass="36531">MRKTKGIAFGPVLSRRLGKSLGVNNIPFKICSYSCVYCQLGRSLKITIDRQPFYTPEEIFKSVNEKVRVAIERGEKIDYITFVPDGEPTLDINLEKEVSLIKQLSFPVAIITNSSLMWDEEVRKALMNFDLVSIKVDAVSIDIWRKIDRGFKKLDLDKILEGVEKFSSEFKGILISETMVIDNFDYGDEFKKIAEYLSNLKNLKTSYLSIPTRPTAEKWANSPKEETINSFFQIFENKLKGRVEYLIGYEGNAFAYSGNVEEDLLSITAVHPMREDAVKELLEKDKKNFHIVDSLIEKGKLIKVDYQGHSYYIRKFR</sequence>
<name>A0A348MK81_UNCW3</name>
<dbReference type="CDD" id="cd01335">
    <property type="entry name" value="Radical_SAM"/>
    <property type="match status" value="1"/>
</dbReference>
<dbReference type="InterPro" id="IPR040084">
    <property type="entry name" value="GTPase_Obg"/>
</dbReference>
<dbReference type="GO" id="GO:0051539">
    <property type="term" value="F:4 iron, 4 sulfur cluster binding"/>
    <property type="evidence" value="ECO:0007669"/>
    <property type="project" value="UniProtKB-KW"/>
</dbReference>
<feature type="domain" description="Radical SAM core" evidence="7">
    <location>
        <begin position="15"/>
        <end position="250"/>
    </location>
</feature>
<proteinExistence type="predicted"/>
<dbReference type="Pfam" id="PF04055">
    <property type="entry name" value="Radical_SAM"/>
    <property type="match status" value="1"/>
</dbReference>
<evidence type="ECO:0000259" key="7">
    <source>
        <dbReference type="PROSITE" id="PS51918"/>
    </source>
</evidence>
<dbReference type="Gene3D" id="3.20.20.70">
    <property type="entry name" value="Aldolase class I"/>
    <property type="match status" value="1"/>
</dbReference>
<dbReference type="GO" id="GO:0046872">
    <property type="term" value="F:metal ion binding"/>
    <property type="evidence" value="ECO:0007669"/>
    <property type="project" value="UniProtKB-KW"/>
</dbReference>
<evidence type="ECO:0000256" key="3">
    <source>
        <dbReference type="ARBA" id="ARBA00022691"/>
    </source>
</evidence>
<protein>
    <submittedName>
        <fullName evidence="8">Radical SAM protein</fullName>
    </submittedName>
</protein>
<keyword evidence="5" id="KW-0408">Iron</keyword>
<dbReference type="InterPro" id="IPR058240">
    <property type="entry name" value="rSAM_sf"/>
</dbReference>
<evidence type="ECO:0000256" key="4">
    <source>
        <dbReference type="ARBA" id="ARBA00022723"/>
    </source>
</evidence>
<dbReference type="InterPro" id="IPR013785">
    <property type="entry name" value="Aldolase_TIM"/>
</dbReference>
<dbReference type="GO" id="GO:0003824">
    <property type="term" value="F:catalytic activity"/>
    <property type="evidence" value="ECO:0007669"/>
    <property type="project" value="InterPro"/>
</dbReference>
<keyword evidence="4" id="KW-0479">Metal-binding</keyword>
<evidence type="ECO:0000313" key="8">
    <source>
        <dbReference type="EMBL" id="HAF07457.1"/>
    </source>
</evidence>
<dbReference type="PANTHER" id="PTHR43787:SF11">
    <property type="entry name" value="UPF0026 PROTEIN SLR1464"/>
    <property type="match status" value="1"/>
</dbReference>
<dbReference type="SUPFAM" id="SSF102114">
    <property type="entry name" value="Radical SAM enzymes"/>
    <property type="match status" value="1"/>
</dbReference>
<dbReference type="PANTHER" id="PTHR43787">
    <property type="entry name" value="FEMO COFACTOR BIOSYNTHESIS PROTEIN NIFB-RELATED"/>
    <property type="match status" value="1"/>
</dbReference>
<comment type="cofactor">
    <cofactor evidence="1">
        <name>[4Fe-4S] cluster</name>
        <dbReference type="ChEBI" id="CHEBI:49883"/>
    </cofactor>
</comment>
<keyword evidence="3" id="KW-0949">S-adenosyl-L-methionine</keyword>
<dbReference type="AlphaFoldDB" id="A0A348MK81"/>
<gene>
    <name evidence="8" type="ORF">DCG82_03525</name>
</gene>
<evidence type="ECO:0000256" key="1">
    <source>
        <dbReference type="ARBA" id="ARBA00001966"/>
    </source>
</evidence>
<comment type="caution">
    <text evidence="8">The sequence shown here is derived from an EMBL/GenBank/DDBJ whole genome shotgun (WGS) entry which is preliminary data.</text>
</comment>
<accession>A0A348MK81</accession>
<keyword evidence="6" id="KW-0411">Iron-sulfur</keyword>